<feature type="compositionally biased region" description="Basic and acidic residues" evidence="2">
    <location>
        <begin position="183"/>
        <end position="204"/>
    </location>
</feature>
<evidence type="ECO:0000313" key="4">
    <source>
        <dbReference type="EMBL" id="KAI6645885.1"/>
    </source>
</evidence>
<feature type="coiled-coil region" evidence="1">
    <location>
        <begin position="222"/>
        <end position="380"/>
    </location>
</feature>
<feature type="domain" description="DUF4709" evidence="3">
    <location>
        <begin position="32"/>
        <end position="126"/>
    </location>
</feature>
<dbReference type="PANTHER" id="PTHR22382:SF7">
    <property type="entry name" value="RIKEN CDNA 4921504E06 GENE"/>
    <property type="match status" value="1"/>
</dbReference>
<keyword evidence="1" id="KW-0175">Coiled coil</keyword>
<evidence type="ECO:0000256" key="2">
    <source>
        <dbReference type="SAM" id="MobiDB-lite"/>
    </source>
</evidence>
<dbReference type="Pfam" id="PF15821">
    <property type="entry name" value="DUF4709"/>
    <property type="match status" value="1"/>
</dbReference>
<evidence type="ECO:0000259" key="3">
    <source>
        <dbReference type="Pfam" id="PF15821"/>
    </source>
</evidence>
<dbReference type="InterPro" id="IPR031651">
    <property type="entry name" value="DUF4709"/>
</dbReference>
<dbReference type="AlphaFoldDB" id="A0AAV7JAY5"/>
<name>A0AAV7JAY5_9METZ</name>
<reference evidence="4 5" key="1">
    <citation type="journal article" date="2023" name="BMC Biol.">
        <title>The compact genome of the sponge Oopsacas minuta (Hexactinellida) is lacking key metazoan core genes.</title>
        <authorList>
            <person name="Santini S."/>
            <person name="Schenkelaars Q."/>
            <person name="Jourda C."/>
            <person name="Duchesne M."/>
            <person name="Belahbib H."/>
            <person name="Rocher C."/>
            <person name="Selva M."/>
            <person name="Riesgo A."/>
            <person name="Vervoort M."/>
            <person name="Leys S.P."/>
            <person name="Kodjabachian L."/>
            <person name="Le Bivic A."/>
            <person name="Borchiellini C."/>
            <person name="Claverie J.M."/>
            <person name="Renard E."/>
        </authorList>
    </citation>
    <scope>NUCLEOTIDE SEQUENCE [LARGE SCALE GENOMIC DNA]</scope>
    <source>
        <strain evidence="4">SPO-2</strain>
    </source>
</reference>
<sequence length="453" mass="52230">MEENIQSLDFSSLLTYHPQPPSLQLESWATIRDKTTQTDEEYITDLKAVEYDLGELIGDTRELEKDLKLMKHMLVAKFDSKLRERSLELSRSCSQRLIDLEAKHGDELDTLRDSFKTQLRDGLQLIAGEYKRYYEELTAGDGSGLESKLANLKIDNTTLSEKILELESQLTLEKKETAQLKRDLTDASAKEEFQPWEVPDHKPSQENTGLTEEEGTRLKSEILRLDDKVEILQEQVRNKELVCRKLEGKIESVQADVKREKKEKEKIQNEFQTYKRKADEGKAKSSADAAKELALIQHKANEEMENAKNSSSKESHAMMEEVRMKERAKMQVEVKKVQEELEKIRKERDDLLKQDLNTALTEAQERENDYKKSIDTLNKELARSNRTWAKKIQILEAHLHAVKDESYIRHSLEKKASSLHQATLAYASEADTHSQAAYPALPCTFGTLSKQRY</sequence>
<evidence type="ECO:0000313" key="5">
    <source>
        <dbReference type="Proteomes" id="UP001165289"/>
    </source>
</evidence>
<protein>
    <recommendedName>
        <fullName evidence="3">DUF4709 domain-containing protein</fullName>
    </recommendedName>
</protein>
<comment type="caution">
    <text evidence="4">The sequence shown here is derived from an EMBL/GenBank/DDBJ whole genome shotgun (WGS) entry which is preliminary data.</text>
</comment>
<feature type="region of interest" description="Disordered" evidence="2">
    <location>
        <begin position="183"/>
        <end position="215"/>
    </location>
</feature>
<dbReference type="InterPro" id="IPR040119">
    <property type="entry name" value="C10orf67-like"/>
</dbReference>
<dbReference type="EMBL" id="JAKMXF010000365">
    <property type="protein sequence ID" value="KAI6645885.1"/>
    <property type="molecule type" value="Genomic_DNA"/>
</dbReference>
<organism evidence="4 5">
    <name type="scientific">Oopsacas minuta</name>
    <dbReference type="NCBI Taxonomy" id="111878"/>
    <lineage>
        <taxon>Eukaryota</taxon>
        <taxon>Metazoa</taxon>
        <taxon>Porifera</taxon>
        <taxon>Hexactinellida</taxon>
        <taxon>Hexasterophora</taxon>
        <taxon>Lyssacinosida</taxon>
        <taxon>Leucopsacidae</taxon>
        <taxon>Oopsacas</taxon>
    </lineage>
</organism>
<feature type="coiled-coil region" evidence="1">
    <location>
        <begin position="149"/>
        <end position="183"/>
    </location>
</feature>
<dbReference type="PANTHER" id="PTHR22382">
    <property type="entry name" value="RIKEN CDNA 4921504E06 GENE"/>
    <property type="match status" value="1"/>
</dbReference>
<dbReference type="Proteomes" id="UP001165289">
    <property type="component" value="Unassembled WGS sequence"/>
</dbReference>
<gene>
    <name evidence="4" type="ORF">LOD99_13143</name>
</gene>
<accession>A0AAV7JAY5</accession>
<evidence type="ECO:0000256" key="1">
    <source>
        <dbReference type="SAM" id="Coils"/>
    </source>
</evidence>
<keyword evidence="5" id="KW-1185">Reference proteome</keyword>
<proteinExistence type="predicted"/>